<feature type="region of interest" description="Disordered" evidence="1">
    <location>
        <begin position="113"/>
        <end position="139"/>
    </location>
</feature>
<name>A0A8S5LZS7_9CAUD</name>
<organism evidence="2">
    <name type="scientific">Siphoviridae sp. ctM7c3</name>
    <dbReference type="NCBI Taxonomy" id="2826257"/>
    <lineage>
        <taxon>Viruses</taxon>
        <taxon>Duplodnaviria</taxon>
        <taxon>Heunggongvirae</taxon>
        <taxon>Uroviricota</taxon>
        <taxon>Caudoviricetes</taxon>
    </lineage>
</organism>
<sequence length="139" mass="14818">MNAGTVMICGKEYPLCMTVEAFGQITQACGGLDKLGNYLDGNGDINKMISNTAFVLAILLQEGEENRRMVASFYADGGTEARKVPTESELCSLLMPRQLVQLRPDIMSAINESMKQEVEAAPAKNGDGAEPESGSAQPG</sequence>
<accession>A0A8S5LZS7</accession>
<protein>
    <submittedName>
        <fullName evidence="2">Uncharacterized protein</fullName>
    </submittedName>
</protein>
<evidence type="ECO:0000256" key="1">
    <source>
        <dbReference type="SAM" id="MobiDB-lite"/>
    </source>
</evidence>
<proteinExistence type="predicted"/>
<evidence type="ECO:0000313" key="2">
    <source>
        <dbReference type="EMBL" id="DAD75561.1"/>
    </source>
</evidence>
<dbReference type="EMBL" id="BK014785">
    <property type="protein sequence ID" value="DAD75561.1"/>
    <property type="molecule type" value="Genomic_DNA"/>
</dbReference>
<reference evidence="2" key="1">
    <citation type="journal article" date="2021" name="Proc. Natl. Acad. Sci. U.S.A.">
        <title>A Catalog of Tens of Thousands of Viruses from Human Metagenomes Reveals Hidden Associations with Chronic Diseases.</title>
        <authorList>
            <person name="Tisza M.J."/>
            <person name="Buck C.B."/>
        </authorList>
    </citation>
    <scope>NUCLEOTIDE SEQUENCE</scope>
    <source>
        <strain evidence="2">CtM7c3</strain>
    </source>
</reference>